<dbReference type="Proteomes" id="UP000823521">
    <property type="component" value="Unassembled WGS sequence"/>
</dbReference>
<keyword evidence="5" id="KW-1185">Reference proteome</keyword>
<feature type="domain" description="Glycosyltransferase subfamily 4-like N-terminal" evidence="3">
    <location>
        <begin position="37"/>
        <end position="195"/>
    </location>
</feature>
<reference evidence="4 5" key="1">
    <citation type="submission" date="2019-12" db="EMBL/GenBank/DDBJ databases">
        <title>Whole genome sequencing of endophytic Actinobacterium Micromonospora sp. MPMI6T.</title>
        <authorList>
            <person name="Evv R."/>
            <person name="Podile A.R."/>
        </authorList>
    </citation>
    <scope>NUCLEOTIDE SEQUENCE [LARGE SCALE GENOMIC DNA]</scope>
    <source>
        <strain evidence="4 5">MPMI6</strain>
    </source>
</reference>
<dbReference type="PANTHER" id="PTHR45947:SF3">
    <property type="entry name" value="SULFOQUINOVOSYL TRANSFERASE SQD2"/>
    <property type="match status" value="1"/>
</dbReference>
<dbReference type="InterPro" id="IPR028098">
    <property type="entry name" value="Glyco_trans_4-like_N"/>
</dbReference>
<accession>A0ABS3VMX2</accession>
<organism evidence="4 5">
    <name type="scientific">Micromonospora echinofusca</name>
    <dbReference type="NCBI Taxonomy" id="47858"/>
    <lineage>
        <taxon>Bacteria</taxon>
        <taxon>Bacillati</taxon>
        <taxon>Actinomycetota</taxon>
        <taxon>Actinomycetes</taxon>
        <taxon>Micromonosporales</taxon>
        <taxon>Micromonosporaceae</taxon>
        <taxon>Micromonospora</taxon>
    </lineage>
</organism>
<dbReference type="EMBL" id="WVUH01000038">
    <property type="protein sequence ID" value="MBO4205813.1"/>
    <property type="molecule type" value="Genomic_DNA"/>
</dbReference>
<comment type="caution">
    <text evidence="4">The sequence shown here is derived from an EMBL/GenBank/DDBJ whole genome shotgun (WGS) entry which is preliminary data.</text>
</comment>
<evidence type="ECO:0000313" key="4">
    <source>
        <dbReference type="EMBL" id="MBO4205813.1"/>
    </source>
</evidence>
<sequence>MSTTTPPTRRVLVFNQYAKPLSEPGGTRHAELFARLTGWEHVIVAADLDHFSRQRRHQPDPHFVRVRVPGYSGNDHRRVLSWIGYDHRALRVALRQPRPDVVYASSPQILAPVAGWLAARLRRARFVLEIRDLWPDSMVAAGYLRAGSPLHRALKALERWLYRRADRIVVVAEGWRSYLVAQGVDEARIEWVSNGAEPADFALRPDRYRPLRSRVPVTGRLVVYAGAHGPFNGLDLLLDAAAELPEHTFVLIGDGLEKARLVDRARIERLRNVHFLDTIPKQELAGILGDADVGVHVLADAEIFRLGASPNKLYDYLAAGLPVVTNCPDEPHDIVLAADAGVAVGPDELAAGLRKLLGEDTATLRAMGERGRRYIEEHRSRTVMAVRLQQLLDALVAPGTDRTDRGRVPAATPGS</sequence>
<dbReference type="RefSeq" id="WP_208812155.1">
    <property type="nucleotide sequence ID" value="NZ_WVUH01000038.1"/>
</dbReference>
<keyword evidence="1" id="KW-0328">Glycosyltransferase</keyword>
<protein>
    <submittedName>
        <fullName evidence="4">Glycosyltransferase</fullName>
    </submittedName>
</protein>
<keyword evidence="2" id="KW-0808">Transferase</keyword>
<dbReference type="SUPFAM" id="SSF53756">
    <property type="entry name" value="UDP-Glycosyltransferase/glycogen phosphorylase"/>
    <property type="match status" value="1"/>
</dbReference>
<dbReference type="Pfam" id="PF13692">
    <property type="entry name" value="Glyco_trans_1_4"/>
    <property type="match status" value="1"/>
</dbReference>
<name>A0ABS3VMX2_MICEH</name>
<dbReference type="InterPro" id="IPR050194">
    <property type="entry name" value="Glycosyltransferase_grp1"/>
</dbReference>
<dbReference type="Gene3D" id="3.40.50.2000">
    <property type="entry name" value="Glycogen Phosphorylase B"/>
    <property type="match status" value="2"/>
</dbReference>
<dbReference type="PANTHER" id="PTHR45947">
    <property type="entry name" value="SULFOQUINOVOSYL TRANSFERASE SQD2"/>
    <property type="match status" value="1"/>
</dbReference>
<gene>
    <name evidence="4" type="ORF">GSF22_07310</name>
</gene>
<evidence type="ECO:0000259" key="3">
    <source>
        <dbReference type="Pfam" id="PF13579"/>
    </source>
</evidence>
<dbReference type="CDD" id="cd03794">
    <property type="entry name" value="GT4_WbuB-like"/>
    <property type="match status" value="1"/>
</dbReference>
<dbReference type="Pfam" id="PF13579">
    <property type="entry name" value="Glyco_trans_4_4"/>
    <property type="match status" value="1"/>
</dbReference>
<evidence type="ECO:0000313" key="5">
    <source>
        <dbReference type="Proteomes" id="UP000823521"/>
    </source>
</evidence>
<evidence type="ECO:0000256" key="1">
    <source>
        <dbReference type="ARBA" id="ARBA00022676"/>
    </source>
</evidence>
<evidence type="ECO:0000256" key="2">
    <source>
        <dbReference type="ARBA" id="ARBA00022679"/>
    </source>
</evidence>
<proteinExistence type="predicted"/>